<keyword evidence="2" id="KW-1185">Reference proteome</keyword>
<evidence type="ECO:0000313" key="2">
    <source>
        <dbReference type="Proteomes" id="UP000017836"/>
    </source>
</evidence>
<proteinExistence type="predicted"/>
<gene>
    <name evidence="1" type="ORF">AMTR_s00069p00078290</name>
</gene>
<dbReference type="EMBL" id="KI392069">
    <property type="protein sequence ID" value="ERN19325.1"/>
    <property type="molecule type" value="Genomic_DNA"/>
</dbReference>
<accession>U5DAR5</accession>
<dbReference type="AlphaFoldDB" id="U5DAR5"/>
<sequence length="89" mass="9475">MGASFHAPILQVLNAMDAIAQAVAEAMANDVVPLSMVDTSMEDLNASSFPHAIAIASESPIINFDEYCIILFLETQTTAKAKGNTINFT</sequence>
<reference evidence="2" key="1">
    <citation type="journal article" date="2013" name="Science">
        <title>The Amborella genome and the evolution of flowering plants.</title>
        <authorList>
            <consortium name="Amborella Genome Project"/>
        </authorList>
    </citation>
    <scope>NUCLEOTIDE SEQUENCE [LARGE SCALE GENOMIC DNA]</scope>
</reference>
<organism evidence="1 2">
    <name type="scientific">Amborella trichopoda</name>
    <dbReference type="NCBI Taxonomy" id="13333"/>
    <lineage>
        <taxon>Eukaryota</taxon>
        <taxon>Viridiplantae</taxon>
        <taxon>Streptophyta</taxon>
        <taxon>Embryophyta</taxon>
        <taxon>Tracheophyta</taxon>
        <taxon>Spermatophyta</taxon>
        <taxon>Magnoliopsida</taxon>
        <taxon>Amborellales</taxon>
        <taxon>Amborellaceae</taxon>
        <taxon>Amborella</taxon>
    </lineage>
</organism>
<dbReference type="HOGENOM" id="CLU_2457799_0_0_1"/>
<name>U5DAR5_AMBTC</name>
<dbReference type="Gramene" id="ERN19325">
    <property type="protein sequence ID" value="ERN19325"/>
    <property type="gene ID" value="AMTR_s00069p00078290"/>
</dbReference>
<dbReference type="Proteomes" id="UP000017836">
    <property type="component" value="Unassembled WGS sequence"/>
</dbReference>
<evidence type="ECO:0000313" key="1">
    <source>
        <dbReference type="EMBL" id="ERN19325.1"/>
    </source>
</evidence>
<protein>
    <submittedName>
        <fullName evidence="1">Uncharacterized protein</fullName>
    </submittedName>
</protein>